<accession>A0A170YIR5</accession>
<gene>
    <name evidence="3" type="ORF">PJIAN_1426</name>
</gene>
<protein>
    <submittedName>
        <fullName evidence="3">WD40-like beta propeller repeat-containing protein</fullName>
    </submittedName>
</protein>
<comment type="similarity">
    <text evidence="1">Belongs to the TolB family.</text>
</comment>
<dbReference type="OrthoDB" id="1117425at2"/>
<dbReference type="InterPro" id="IPR011042">
    <property type="entry name" value="6-blade_b-propeller_TolB-like"/>
</dbReference>
<dbReference type="InterPro" id="IPR011659">
    <property type="entry name" value="WD40"/>
</dbReference>
<proteinExistence type="inferred from homology"/>
<dbReference type="AlphaFoldDB" id="A0A170YIR5"/>
<dbReference type="Pfam" id="PF07676">
    <property type="entry name" value="PD40"/>
    <property type="match status" value="3"/>
</dbReference>
<keyword evidence="4" id="KW-1185">Reference proteome</keyword>
<dbReference type="SUPFAM" id="SSF82171">
    <property type="entry name" value="DPP6 N-terminal domain-like"/>
    <property type="match status" value="1"/>
</dbReference>
<evidence type="ECO:0000313" key="3">
    <source>
        <dbReference type="EMBL" id="GAT61840.1"/>
    </source>
</evidence>
<dbReference type="PANTHER" id="PTHR36842:SF1">
    <property type="entry name" value="PROTEIN TOLB"/>
    <property type="match status" value="1"/>
</dbReference>
<evidence type="ECO:0000256" key="1">
    <source>
        <dbReference type="ARBA" id="ARBA00009820"/>
    </source>
</evidence>
<dbReference type="Gene3D" id="2.120.10.30">
    <property type="entry name" value="TolB, C-terminal domain"/>
    <property type="match status" value="2"/>
</dbReference>
<feature type="signal peptide" evidence="2">
    <location>
        <begin position="1"/>
        <end position="20"/>
    </location>
</feature>
<evidence type="ECO:0000256" key="2">
    <source>
        <dbReference type="SAM" id="SignalP"/>
    </source>
</evidence>
<dbReference type="RefSeq" id="WP_084252217.1">
    <property type="nucleotide sequence ID" value="NZ_BDCR01000001.1"/>
</dbReference>
<dbReference type="Proteomes" id="UP000076586">
    <property type="component" value="Unassembled WGS sequence"/>
</dbReference>
<keyword evidence="2" id="KW-0732">Signal</keyword>
<dbReference type="PANTHER" id="PTHR36842">
    <property type="entry name" value="PROTEIN TOLB HOMOLOG"/>
    <property type="match status" value="1"/>
</dbReference>
<name>A0A170YIR5_9BACT</name>
<reference evidence="4" key="1">
    <citation type="submission" date="2016-04" db="EMBL/GenBank/DDBJ databases">
        <title>Draft genome sequence of Paludibacter jiangxiensis strain NM7.</title>
        <authorList>
            <person name="Qiu Y."/>
            <person name="Matsuura N."/>
            <person name="Ohashi A."/>
            <person name="Tourlousse M.D."/>
            <person name="Sekiguchi Y."/>
        </authorList>
    </citation>
    <scope>NUCLEOTIDE SEQUENCE [LARGE SCALE GENOMIC DNA]</scope>
    <source>
        <strain evidence="4">NM7</strain>
    </source>
</reference>
<dbReference type="EMBL" id="BDCR01000001">
    <property type="protein sequence ID" value="GAT61840.1"/>
    <property type="molecule type" value="Genomic_DNA"/>
</dbReference>
<sequence>MKNNLIFCCLITFLCISCTAKLPSDYQSINRAPSLYPDYTNLSIPWNIAPLNFLIKEPGDDFISVAYSRKGDKLQVDGQKVEWNLQKWHQLLEDNKGDTLYVDIYVKGNDRWHKFSTIRNYIAPENIDDYISYRLIEPSYTIYEYLTINQRNLTNFKEEVIYNNSLLSKGEDGQCINCHSYQNYNKTGKMQFHVRQNKGGTVIVTPNGIKKVDLKTEYTMSGGVYPAWHPYKNLIAYSVNDIRQYFHDYNKEKVEVMDLKSDLILYDVDKNEVREISADPNELKTFPAWSPDGKYLYYVAAQYPQKSTSGDTIRKNYKKYYYNIYRKAFNPQTLEFGNTEMIFDAASIHKSATFPRVSPNGKYLLFTLGEYGNFHIWHKSSDLYLIDLSNRGVSPMTELNSPDVDSYHSWSSNGNWIIFSSRREDGSYTRPYIAYFKNGKGHKPFVLPQKDPNFYTALFKSFNIPEFMVKPVAATQRQLIQAIDKKPTKATFYNPKNKQALKKDTIDAKHYFNK</sequence>
<evidence type="ECO:0000313" key="4">
    <source>
        <dbReference type="Proteomes" id="UP000076586"/>
    </source>
</evidence>
<dbReference type="STRING" id="681398.PJIAN_1426"/>
<organism evidence="3 4">
    <name type="scientific">Paludibacter jiangxiensis</name>
    <dbReference type="NCBI Taxonomy" id="681398"/>
    <lineage>
        <taxon>Bacteria</taxon>
        <taxon>Pseudomonadati</taxon>
        <taxon>Bacteroidota</taxon>
        <taxon>Bacteroidia</taxon>
        <taxon>Bacteroidales</taxon>
        <taxon>Paludibacteraceae</taxon>
        <taxon>Paludibacter</taxon>
    </lineage>
</organism>
<comment type="caution">
    <text evidence="3">The sequence shown here is derived from an EMBL/GenBank/DDBJ whole genome shotgun (WGS) entry which is preliminary data.</text>
</comment>
<reference evidence="4" key="2">
    <citation type="journal article" date="2017" name="Genome Announc.">
        <title>Draft genome sequence of Paludibacter jiangxiensis NM7(T), a propionate-producing fermentative bacterium.</title>
        <authorList>
            <person name="Qiu Y.-L."/>
            <person name="Tourlousse D.M."/>
            <person name="Matsuura N."/>
            <person name="Ohashi A."/>
            <person name="Sekiguchi Y."/>
        </authorList>
    </citation>
    <scope>NUCLEOTIDE SEQUENCE [LARGE SCALE GENOMIC DNA]</scope>
    <source>
        <strain evidence="4">NM7</strain>
    </source>
</reference>
<feature type="chain" id="PRO_5007904830" evidence="2">
    <location>
        <begin position="21"/>
        <end position="514"/>
    </location>
</feature>